<evidence type="ECO:0000259" key="1">
    <source>
        <dbReference type="Pfam" id="PF13400"/>
    </source>
</evidence>
<proteinExistence type="predicted"/>
<dbReference type="Proteomes" id="UP000433104">
    <property type="component" value="Unassembled WGS sequence"/>
</dbReference>
<dbReference type="EMBL" id="WTYW01000001">
    <property type="protein sequence ID" value="MXO85628.1"/>
    <property type="molecule type" value="Genomic_DNA"/>
</dbReference>
<evidence type="ECO:0000313" key="2">
    <source>
        <dbReference type="EMBL" id="MXO85628.1"/>
    </source>
</evidence>
<sequence>MKRKLTNLKRRFVRDESGNILLMAGAGFAMLVGAAGVGADTVQWYLWNRQLQQAADSGALAGALALHQGADFDPTARAELTRTANTSFVIETLTNPPSSGDYIGDTGAIELIATTSRKLPFSGMFMSAPPTIRVRSVAATIAGGKHCVISLADDGVGVEMQGTADVDLGCGVVANSRGASAIYFHGSSYLDGSPISSAGGIVYDEVNLPANAGLQPFGIPVDDPLEERGLTVPDTTGSCDQTNFTVKPGTSAEIYPGMYCGGINVRGTLLMHPGVYLIAGGSFKSNSQAKIIGKGVTIILTNKGGAGDAATVDLNGGAKLELTAPTLDQDPDWAGILFFQDQIGSAQRSKINGGSELIMDGIIYMPGGDLDFSGNANQKSQCLLLVAKRVGFAGQSNIKNNCGPEVESYTSRTKIIRVVE</sequence>
<dbReference type="AlphaFoldDB" id="A0A844ZCX4"/>
<protein>
    <recommendedName>
        <fullName evidence="1">Putative Flp pilus-assembly TadG-like N-terminal domain-containing protein</fullName>
    </recommendedName>
</protein>
<feature type="domain" description="Putative Flp pilus-assembly TadG-like N-terminal" evidence="1">
    <location>
        <begin position="18"/>
        <end position="63"/>
    </location>
</feature>
<dbReference type="InterPro" id="IPR028087">
    <property type="entry name" value="Tad_N"/>
</dbReference>
<comment type="caution">
    <text evidence="2">The sequence shown here is derived from an EMBL/GenBank/DDBJ whole genome shotgun (WGS) entry which is preliminary data.</text>
</comment>
<evidence type="ECO:0000313" key="3">
    <source>
        <dbReference type="Proteomes" id="UP000433104"/>
    </source>
</evidence>
<dbReference type="OrthoDB" id="7418984at2"/>
<organism evidence="2 3">
    <name type="scientific">Parapontixanthobacter aurantiacus</name>
    <dbReference type="NCBI Taxonomy" id="1463599"/>
    <lineage>
        <taxon>Bacteria</taxon>
        <taxon>Pseudomonadati</taxon>
        <taxon>Pseudomonadota</taxon>
        <taxon>Alphaproteobacteria</taxon>
        <taxon>Sphingomonadales</taxon>
        <taxon>Erythrobacteraceae</taxon>
        <taxon>Parapontixanthobacter</taxon>
    </lineage>
</organism>
<dbReference type="RefSeq" id="WP_160682010.1">
    <property type="nucleotide sequence ID" value="NZ_WTYW01000001.1"/>
</dbReference>
<name>A0A844ZCX4_9SPHN</name>
<accession>A0A844ZCX4</accession>
<reference evidence="2 3" key="1">
    <citation type="submission" date="2019-12" db="EMBL/GenBank/DDBJ databases">
        <title>Genomic-based taxomic classification of the family Erythrobacteraceae.</title>
        <authorList>
            <person name="Xu L."/>
        </authorList>
    </citation>
    <scope>NUCLEOTIDE SEQUENCE [LARGE SCALE GENOMIC DNA]</scope>
    <source>
        <strain evidence="2 3">MCCC 1A09962</strain>
    </source>
</reference>
<gene>
    <name evidence="2" type="ORF">GRI38_06245</name>
</gene>
<dbReference type="Pfam" id="PF13400">
    <property type="entry name" value="Tad"/>
    <property type="match status" value="1"/>
</dbReference>
<keyword evidence="3" id="KW-1185">Reference proteome</keyword>